<name>A0ABQ2VB62_9PSEU</name>
<comment type="caution">
    <text evidence="2">The sequence shown here is derived from an EMBL/GenBank/DDBJ whole genome shotgun (WGS) entry which is preliminary data.</text>
</comment>
<dbReference type="Proteomes" id="UP000649573">
    <property type="component" value="Unassembled WGS sequence"/>
</dbReference>
<feature type="compositionally biased region" description="Polar residues" evidence="1">
    <location>
        <begin position="65"/>
        <end position="80"/>
    </location>
</feature>
<feature type="compositionally biased region" description="Basic and acidic residues" evidence="1">
    <location>
        <begin position="46"/>
        <end position="64"/>
    </location>
</feature>
<dbReference type="EMBL" id="BMRE01000065">
    <property type="protein sequence ID" value="GGU78113.1"/>
    <property type="molecule type" value="Genomic_DNA"/>
</dbReference>
<reference evidence="3" key="1">
    <citation type="journal article" date="2019" name="Int. J. Syst. Evol. Microbiol.">
        <title>The Global Catalogue of Microorganisms (GCM) 10K type strain sequencing project: providing services to taxonomists for standard genome sequencing and annotation.</title>
        <authorList>
            <consortium name="The Broad Institute Genomics Platform"/>
            <consortium name="The Broad Institute Genome Sequencing Center for Infectious Disease"/>
            <person name="Wu L."/>
            <person name="Ma J."/>
        </authorList>
    </citation>
    <scope>NUCLEOTIDE SEQUENCE [LARGE SCALE GENOMIC DNA]</scope>
    <source>
        <strain evidence="3">JCM 3296</strain>
    </source>
</reference>
<organism evidence="2 3">
    <name type="scientific">Lentzea flava</name>
    <dbReference type="NCBI Taxonomy" id="103732"/>
    <lineage>
        <taxon>Bacteria</taxon>
        <taxon>Bacillati</taxon>
        <taxon>Actinomycetota</taxon>
        <taxon>Actinomycetes</taxon>
        <taxon>Pseudonocardiales</taxon>
        <taxon>Pseudonocardiaceae</taxon>
        <taxon>Lentzea</taxon>
    </lineage>
</organism>
<sequence>MAGPTIVPCAEAGGAQTNTHANKLMINAMAPRRLVADREVLRTRMNESPFSDERAAAAEWERSQSIKTTGNSTKLQRNIE</sequence>
<protein>
    <submittedName>
        <fullName evidence="2">Uncharacterized protein</fullName>
    </submittedName>
</protein>
<accession>A0ABQ2VB62</accession>
<evidence type="ECO:0000313" key="3">
    <source>
        <dbReference type="Proteomes" id="UP000649573"/>
    </source>
</evidence>
<keyword evidence="3" id="KW-1185">Reference proteome</keyword>
<evidence type="ECO:0000313" key="2">
    <source>
        <dbReference type="EMBL" id="GGU78113.1"/>
    </source>
</evidence>
<evidence type="ECO:0000256" key="1">
    <source>
        <dbReference type="SAM" id="MobiDB-lite"/>
    </source>
</evidence>
<feature type="region of interest" description="Disordered" evidence="1">
    <location>
        <begin position="46"/>
        <end position="80"/>
    </location>
</feature>
<gene>
    <name evidence="2" type="ORF">GCM10010178_81400</name>
</gene>
<proteinExistence type="predicted"/>